<name>A0A4C1THZ1_EUMVA</name>
<proteinExistence type="predicted"/>
<comment type="caution">
    <text evidence="2">The sequence shown here is derived from an EMBL/GenBank/DDBJ whole genome shotgun (WGS) entry which is preliminary data.</text>
</comment>
<accession>A0A4C1THZ1</accession>
<reference evidence="2 3" key="1">
    <citation type="journal article" date="2019" name="Commun. Biol.">
        <title>The bagworm genome reveals a unique fibroin gene that provides high tensile strength.</title>
        <authorList>
            <person name="Kono N."/>
            <person name="Nakamura H."/>
            <person name="Ohtoshi R."/>
            <person name="Tomita M."/>
            <person name="Numata K."/>
            <person name="Arakawa K."/>
        </authorList>
    </citation>
    <scope>NUCLEOTIDE SEQUENCE [LARGE SCALE GENOMIC DNA]</scope>
</reference>
<protein>
    <submittedName>
        <fullName evidence="2">Uncharacterized protein</fullName>
    </submittedName>
</protein>
<feature type="region of interest" description="Disordered" evidence="1">
    <location>
        <begin position="54"/>
        <end position="77"/>
    </location>
</feature>
<evidence type="ECO:0000313" key="2">
    <source>
        <dbReference type="EMBL" id="GBP12911.1"/>
    </source>
</evidence>
<evidence type="ECO:0000256" key="1">
    <source>
        <dbReference type="SAM" id="MobiDB-lite"/>
    </source>
</evidence>
<dbReference type="EMBL" id="BGZK01000054">
    <property type="protein sequence ID" value="GBP12911.1"/>
    <property type="molecule type" value="Genomic_DNA"/>
</dbReference>
<evidence type="ECO:0000313" key="3">
    <source>
        <dbReference type="Proteomes" id="UP000299102"/>
    </source>
</evidence>
<organism evidence="2 3">
    <name type="scientific">Eumeta variegata</name>
    <name type="common">Bagworm moth</name>
    <name type="synonym">Eumeta japonica</name>
    <dbReference type="NCBI Taxonomy" id="151549"/>
    <lineage>
        <taxon>Eukaryota</taxon>
        <taxon>Metazoa</taxon>
        <taxon>Ecdysozoa</taxon>
        <taxon>Arthropoda</taxon>
        <taxon>Hexapoda</taxon>
        <taxon>Insecta</taxon>
        <taxon>Pterygota</taxon>
        <taxon>Neoptera</taxon>
        <taxon>Endopterygota</taxon>
        <taxon>Lepidoptera</taxon>
        <taxon>Glossata</taxon>
        <taxon>Ditrysia</taxon>
        <taxon>Tineoidea</taxon>
        <taxon>Psychidae</taxon>
        <taxon>Oiketicinae</taxon>
        <taxon>Eumeta</taxon>
    </lineage>
</organism>
<sequence length="77" mass="8838">MLTYVEFIVARKPNINEAADTASLVGHLREENTLKNKIHLQFIGIELKVDLESGSDRDEIKDEERDRDYNGHGIISR</sequence>
<keyword evidence="3" id="KW-1185">Reference proteome</keyword>
<gene>
    <name evidence="2" type="ORF">EVAR_79258_1</name>
</gene>
<dbReference type="AlphaFoldDB" id="A0A4C1THZ1"/>
<feature type="compositionally biased region" description="Basic and acidic residues" evidence="1">
    <location>
        <begin position="54"/>
        <end position="70"/>
    </location>
</feature>
<dbReference type="Proteomes" id="UP000299102">
    <property type="component" value="Unassembled WGS sequence"/>
</dbReference>